<feature type="domain" description="RCK N-terminal" evidence="7">
    <location>
        <begin position="1"/>
        <end position="123"/>
    </location>
</feature>
<keyword evidence="3" id="KW-0633">Potassium transport</keyword>
<organism evidence="9 10">
    <name type="scientific">Mastigocoleus testarum BC008</name>
    <dbReference type="NCBI Taxonomy" id="371196"/>
    <lineage>
        <taxon>Bacteria</taxon>
        <taxon>Bacillati</taxon>
        <taxon>Cyanobacteriota</taxon>
        <taxon>Cyanophyceae</taxon>
        <taxon>Nostocales</taxon>
        <taxon>Hapalosiphonaceae</taxon>
        <taxon>Mastigocoleus</taxon>
    </lineage>
</organism>
<evidence type="ECO:0000256" key="3">
    <source>
        <dbReference type="ARBA" id="ARBA00022538"/>
    </source>
</evidence>
<keyword evidence="4" id="KW-0630">Potassium</keyword>
<dbReference type="InterPro" id="IPR036291">
    <property type="entry name" value="NAD(P)-bd_dom_sf"/>
</dbReference>
<comment type="caution">
    <text evidence="9">The sequence shown here is derived from an EMBL/GenBank/DDBJ whole genome shotgun (WGS) entry which is preliminary data.</text>
</comment>
<dbReference type="InterPro" id="IPR050721">
    <property type="entry name" value="Trk_Ktr_HKT_K-transport"/>
</dbReference>
<dbReference type="PANTHER" id="PTHR43833:SF5">
    <property type="entry name" value="TRK SYSTEM POTASSIUM UPTAKE PROTEIN TRKA"/>
    <property type="match status" value="1"/>
</dbReference>
<protein>
    <recommendedName>
        <fullName evidence="1">Trk system potassium uptake protein TrkA</fullName>
    </recommendedName>
</protein>
<name>A0A0V7ZYR6_9CYAN</name>
<dbReference type="InterPro" id="IPR006037">
    <property type="entry name" value="RCK_C"/>
</dbReference>
<feature type="domain" description="RCK C-terminal" evidence="8">
    <location>
        <begin position="137"/>
        <end position="217"/>
    </location>
</feature>
<keyword evidence="6" id="KW-0406">Ion transport</keyword>
<evidence type="ECO:0000313" key="10">
    <source>
        <dbReference type="Proteomes" id="UP000053372"/>
    </source>
</evidence>
<dbReference type="InterPro" id="IPR006036">
    <property type="entry name" value="K_uptake_TrkA"/>
</dbReference>
<keyword evidence="10" id="KW-1185">Reference proteome</keyword>
<dbReference type="PRINTS" id="PR00335">
    <property type="entry name" value="KUPTAKETRKA"/>
</dbReference>
<sequence length="220" mass="23665">MRVIIIGSDKLAYFLGRQFASKGYRLTIITPDEKQAVMLSRKVKGTIISGDGSNPAVLEDAGAYSADAILALTSQDQDNLVACQVAQQIYGVPRTVALVNDPENKEVFQKLGVSVAFSATEILGSLIEQEADEQDIRNLISIAHGEVTVTEITLQEDSPAVGQTPAELNLKGAAISCVVRSNQVLLPQNWSRLRAGDQIILVSESDQCAAAQRTIMGEEH</sequence>
<keyword evidence="5" id="KW-0520">NAD</keyword>
<dbReference type="InterPro" id="IPR036721">
    <property type="entry name" value="RCK_C_sf"/>
</dbReference>
<dbReference type="Proteomes" id="UP000053372">
    <property type="component" value="Unassembled WGS sequence"/>
</dbReference>
<dbReference type="Gene3D" id="3.30.70.1450">
    <property type="entry name" value="Regulator of K+ conductance, C-terminal domain"/>
    <property type="match status" value="1"/>
</dbReference>
<dbReference type="SUPFAM" id="SSF51735">
    <property type="entry name" value="NAD(P)-binding Rossmann-fold domains"/>
    <property type="match status" value="1"/>
</dbReference>
<dbReference type="SUPFAM" id="SSF116726">
    <property type="entry name" value="TrkA C-terminal domain-like"/>
    <property type="match status" value="1"/>
</dbReference>
<dbReference type="PANTHER" id="PTHR43833">
    <property type="entry name" value="POTASSIUM CHANNEL PROTEIN 2-RELATED-RELATED"/>
    <property type="match status" value="1"/>
</dbReference>
<evidence type="ECO:0000256" key="6">
    <source>
        <dbReference type="ARBA" id="ARBA00023065"/>
    </source>
</evidence>
<evidence type="ECO:0000256" key="4">
    <source>
        <dbReference type="ARBA" id="ARBA00022958"/>
    </source>
</evidence>
<dbReference type="RefSeq" id="WP_027846557.1">
    <property type="nucleotide sequence ID" value="NZ_LMTZ01000020.1"/>
</dbReference>
<dbReference type="OrthoDB" id="9775180at2"/>
<dbReference type="Gene3D" id="3.40.50.720">
    <property type="entry name" value="NAD(P)-binding Rossmann-like Domain"/>
    <property type="match status" value="1"/>
</dbReference>
<gene>
    <name evidence="9" type="ORF">BC008_04505</name>
</gene>
<dbReference type="GO" id="GO:0015079">
    <property type="term" value="F:potassium ion transmembrane transporter activity"/>
    <property type="evidence" value="ECO:0007669"/>
    <property type="project" value="InterPro"/>
</dbReference>
<evidence type="ECO:0000259" key="7">
    <source>
        <dbReference type="PROSITE" id="PS51201"/>
    </source>
</evidence>
<evidence type="ECO:0000256" key="5">
    <source>
        <dbReference type="ARBA" id="ARBA00023027"/>
    </source>
</evidence>
<dbReference type="PROSITE" id="PS51201">
    <property type="entry name" value="RCK_N"/>
    <property type="match status" value="1"/>
</dbReference>
<keyword evidence="2" id="KW-0813">Transport</keyword>
<proteinExistence type="predicted"/>
<reference evidence="9 10" key="1">
    <citation type="journal article" date="2015" name="Genome Announc.">
        <title>Draft Genome of the Euendolithic (true boring) Cyanobacterium Mastigocoleus testarum strain BC008.</title>
        <authorList>
            <person name="Guida B.S."/>
            <person name="Garcia-Pichel F."/>
        </authorList>
    </citation>
    <scope>NUCLEOTIDE SEQUENCE [LARGE SCALE GENOMIC DNA]</scope>
    <source>
        <strain evidence="9 10">BC008</strain>
    </source>
</reference>
<dbReference type="PROSITE" id="PS51202">
    <property type="entry name" value="RCK_C"/>
    <property type="match status" value="1"/>
</dbReference>
<dbReference type="EMBL" id="LMTZ01000020">
    <property type="protein sequence ID" value="KST69566.1"/>
    <property type="molecule type" value="Genomic_DNA"/>
</dbReference>
<evidence type="ECO:0000259" key="8">
    <source>
        <dbReference type="PROSITE" id="PS51202"/>
    </source>
</evidence>
<evidence type="ECO:0000313" key="9">
    <source>
        <dbReference type="EMBL" id="KST69566.1"/>
    </source>
</evidence>
<dbReference type="GO" id="GO:0005886">
    <property type="term" value="C:plasma membrane"/>
    <property type="evidence" value="ECO:0007669"/>
    <property type="project" value="InterPro"/>
</dbReference>
<evidence type="ECO:0000256" key="1">
    <source>
        <dbReference type="ARBA" id="ARBA00017378"/>
    </source>
</evidence>
<dbReference type="Pfam" id="PF02080">
    <property type="entry name" value="TrkA_C"/>
    <property type="match status" value="1"/>
</dbReference>
<dbReference type="Pfam" id="PF02254">
    <property type="entry name" value="TrkA_N"/>
    <property type="match status" value="1"/>
</dbReference>
<accession>A0A0V7ZYR6</accession>
<dbReference type="AlphaFoldDB" id="A0A0V7ZYR6"/>
<evidence type="ECO:0000256" key="2">
    <source>
        <dbReference type="ARBA" id="ARBA00022448"/>
    </source>
</evidence>
<dbReference type="InterPro" id="IPR003148">
    <property type="entry name" value="RCK_N"/>
</dbReference>